<accession>M4VLE2</accession>
<protein>
    <submittedName>
        <fullName evidence="2">Alpha-tubulin suppressor-related RCC1 domain-containing protein</fullName>
    </submittedName>
</protein>
<name>M4VLE2_9BACT</name>
<evidence type="ECO:0000313" key="3">
    <source>
        <dbReference type="Proteomes" id="UP000011932"/>
    </source>
</evidence>
<dbReference type="HOGENOM" id="CLU_520613_0_0_5"/>
<dbReference type="OrthoDB" id="223957at2"/>
<dbReference type="STRING" id="349215.A11S_2138"/>
<dbReference type="InterPro" id="IPR051625">
    <property type="entry name" value="Signaling_Regulatory_Domain"/>
</dbReference>
<dbReference type="PANTHER" id="PTHR22872">
    <property type="entry name" value="BTK-BINDING PROTEIN-RELATED"/>
    <property type="match status" value="1"/>
</dbReference>
<dbReference type="KEGG" id="man:A11S_2138"/>
<dbReference type="SUPFAM" id="SSF50985">
    <property type="entry name" value="RCC1/BLIP-II"/>
    <property type="match status" value="1"/>
</dbReference>
<dbReference type="AlphaFoldDB" id="M4VLE2"/>
<dbReference type="Gene3D" id="2.130.10.30">
    <property type="entry name" value="Regulator of chromosome condensation 1/beta-lactamase-inhibitor protein II"/>
    <property type="match status" value="2"/>
</dbReference>
<reference evidence="2 3" key="1">
    <citation type="journal article" date="2013" name="ISME J.">
        <title>By their genes ye shall know them: genomic signatures of predatory bacteria.</title>
        <authorList>
            <person name="Pasternak Z."/>
            <person name="Pietrokovski S."/>
            <person name="Rotem O."/>
            <person name="Gophna U."/>
            <person name="Lurie-Weinberger M.N."/>
            <person name="Jurkevitch E."/>
        </authorList>
    </citation>
    <scope>NUCLEOTIDE SEQUENCE [LARGE SCALE GENOMIC DNA]</scope>
    <source>
        <strain evidence="2">EPB</strain>
    </source>
</reference>
<dbReference type="PROSITE" id="PS50012">
    <property type="entry name" value="RCC1_3"/>
    <property type="match status" value="2"/>
</dbReference>
<dbReference type="PRINTS" id="PR00633">
    <property type="entry name" value="RCCNDNSATION"/>
</dbReference>
<dbReference type="Pfam" id="PF00415">
    <property type="entry name" value="RCC1"/>
    <property type="match status" value="5"/>
</dbReference>
<dbReference type="PATRIC" id="fig|349215.9.peg.2074"/>
<evidence type="ECO:0000256" key="1">
    <source>
        <dbReference type="ARBA" id="ARBA00022737"/>
    </source>
</evidence>
<sequence>MAVIDLGNIRINWRGAYQAEATYVPDDAVSHRGSSYIALRDVMDVIPVVGEDWDLLAAGTDQLLEEGDILIHDGNAPVRLARGAETEILQLINGKPAWRTQAVDPSRRVAKLAKVNGMGGSGVRAYLMADGTIKACGIGSNNSNGDPTGSHVYIPSRLTPTDCNARFVEVFLGGAQNYALTANGEVWSWGYNNYGQLGHGDTANRAIATRIEFFVANNIQIAKVIPSRPNYYDYACALFLTTDGKVYGCGFNGTGQLGNGTTANQYVPVRCGSLTNITCVTLSGMQHHAYAVEDNGNLWVWGSNNNGQLGLGDGTTRQTPILHPSLNNIVKAVASAGYTTAGNGPAGCGLVLRADGTIWTTGYNGYGQLGLGDTTDRTSFTQIIHPAFFTDIFAGDGRYPAFGAISQQKEIYLWGYNGYGQIGNGNTANVAAPFKPAGAFQGNVTRAVMGGGVSTDGCVLQAGNQLWSTGYNGNGNLGIGHASNVSTFQKVLGISGTIQDWNLYGNGYTAWGISVLYDDGRVDACGENSVGACGTQPANLHNVLSLTNVIF</sequence>
<dbReference type="Proteomes" id="UP000011932">
    <property type="component" value="Chromosome"/>
</dbReference>
<dbReference type="EMBL" id="CP003538">
    <property type="protein sequence ID" value="AGH98936.1"/>
    <property type="molecule type" value="Genomic_DNA"/>
</dbReference>
<gene>
    <name evidence="2" type="ORF">A11S_2138</name>
</gene>
<dbReference type="RefSeq" id="WP_015468450.1">
    <property type="nucleotide sequence ID" value="NC_020812.1"/>
</dbReference>
<keyword evidence="1" id="KW-0677">Repeat</keyword>
<organism evidence="2 3">
    <name type="scientific">Micavibrio aeruginosavorus EPB</name>
    <dbReference type="NCBI Taxonomy" id="349215"/>
    <lineage>
        <taxon>Bacteria</taxon>
        <taxon>Pseudomonadati</taxon>
        <taxon>Bdellovibrionota</taxon>
        <taxon>Bdellovibrionia</taxon>
        <taxon>Bdellovibrionales</taxon>
        <taxon>Pseudobdellovibrionaceae</taxon>
        <taxon>Micavibrio</taxon>
    </lineage>
</organism>
<dbReference type="InterPro" id="IPR009091">
    <property type="entry name" value="RCC1/BLIP-II"/>
</dbReference>
<proteinExistence type="predicted"/>
<evidence type="ECO:0000313" key="2">
    <source>
        <dbReference type="EMBL" id="AGH98936.1"/>
    </source>
</evidence>
<dbReference type="InterPro" id="IPR000408">
    <property type="entry name" value="Reg_chr_condens"/>
</dbReference>